<dbReference type="InterPro" id="IPR029060">
    <property type="entry name" value="PIN-like_dom_sf"/>
</dbReference>
<evidence type="ECO:0000256" key="2">
    <source>
        <dbReference type="ARBA" id="ARBA00022649"/>
    </source>
</evidence>
<evidence type="ECO:0000256" key="5">
    <source>
        <dbReference type="ARBA" id="ARBA00022801"/>
    </source>
</evidence>
<evidence type="ECO:0000313" key="10">
    <source>
        <dbReference type="Proteomes" id="UP000477750"/>
    </source>
</evidence>
<comment type="caution">
    <text evidence="9">The sequence shown here is derived from an EMBL/GenBank/DDBJ whole genome shotgun (WGS) entry which is preliminary data.</text>
</comment>
<evidence type="ECO:0000256" key="7">
    <source>
        <dbReference type="ARBA" id="ARBA00038093"/>
    </source>
</evidence>
<dbReference type="EMBL" id="WIAO01000008">
    <property type="protein sequence ID" value="MQM25695.1"/>
    <property type="molecule type" value="Genomic_DNA"/>
</dbReference>
<evidence type="ECO:0000256" key="6">
    <source>
        <dbReference type="ARBA" id="ARBA00022842"/>
    </source>
</evidence>
<keyword evidence="3" id="KW-0540">Nuclease</keyword>
<protein>
    <submittedName>
        <fullName evidence="9">PIN domain-containing protein</fullName>
    </submittedName>
</protein>
<dbReference type="InterPro" id="IPR002716">
    <property type="entry name" value="PIN_dom"/>
</dbReference>
<dbReference type="GO" id="GO:0046872">
    <property type="term" value="F:metal ion binding"/>
    <property type="evidence" value="ECO:0007669"/>
    <property type="project" value="UniProtKB-KW"/>
</dbReference>
<dbReference type="Pfam" id="PF01850">
    <property type="entry name" value="PIN"/>
    <property type="match status" value="1"/>
</dbReference>
<evidence type="ECO:0000256" key="4">
    <source>
        <dbReference type="ARBA" id="ARBA00022723"/>
    </source>
</evidence>
<evidence type="ECO:0000256" key="1">
    <source>
        <dbReference type="ARBA" id="ARBA00001946"/>
    </source>
</evidence>
<evidence type="ECO:0000256" key="3">
    <source>
        <dbReference type="ARBA" id="ARBA00022722"/>
    </source>
</evidence>
<sequence>MGRKLILDTGVLIGVDRGELRLDSIGYDDDALIASITLSELMVGAILANEARRAERQRMVDFVLETFPVVDFTADTARVHADLSVQARRTGSPRGAHDLMIAATAVMIGAKLVTTDIAARFGDLPGVDCIELKP</sequence>
<organism evidence="9 10">
    <name type="scientific">Glycomyces albidus</name>
    <dbReference type="NCBI Taxonomy" id="2656774"/>
    <lineage>
        <taxon>Bacteria</taxon>
        <taxon>Bacillati</taxon>
        <taxon>Actinomycetota</taxon>
        <taxon>Actinomycetes</taxon>
        <taxon>Glycomycetales</taxon>
        <taxon>Glycomycetaceae</taxon>
        <taxon>Glycomyces</taxon>
    </lineage>
</organism>
<gene>
    <name evidence="9" type="ORF">GFD30_08950</name>
</gene>
<accession>A0A6L5G7R8</accession>
<keyword evidence="10" id="KW-1185">Reference proteome</keyword>
<dbReference type="PANTHER" id="PTHR33653:SF1">
    <property type="entry name" value="RIBONUCLEASE VAPC2"/>
    <property type="match status" value="1"/>
</dbReference>
<keyword evidence="5" id="KW-0378">Hydrolase</keyword>
<proteinExistence type="inferred from homology"/>
<reference evidence="9 10" key="1">
    <citation type="submission" date="2019-10" db="EMBL/GenBank/DDBJ databases">
        <title>Glycomyces albidus sp. nov., a novel actinomycete isolated from rhizosphere soil of wheat (Triticum aestivum L.).</title>
        <authorList>
            <person name="Qian L."/>
        </authorList>
    </citation>
    <scope>NUCLEOTIDE SEQUENCE [LARGE SCALE GENOMIC DNA]</scope>
    <source>
        <strain evidence="9 10">NEAU-7082</strain>
    </source>
</reference>
<dbReference type="AlphaFoldDB" id="A0A6L5G7R8"/>
<dbReference type="Gene3D" id="3.40.50.1010">
    <property type="entry name" value="5'-nuclease"/>
    <property type="match status" value="1"/>
</dbReference>
<dbReference type="InterPro" id="IPR050556">
    <property type="entry name" value="Type_II_TA_system_RNase"/>
</dbReference>
<dbReference type="Proteomes" id="UP000477750">
    <property type="component" value="Unassembled WGS sequence"/>
</dbReference>
<keyword evidence="6" id="KW-0460">Magnesium</keyword>
<comment type="cofactor">
    <cofactor evidence="1">
        <name>Mg(2+)</name>
        <dbReference type="ChEBI" id="CHEBI:18420"/>
    </cofactor>
</comment>
<name>A0A6L5G7R8_9ACTN</name>
<dbReference type="PANTHER" id="PTHR33653">
    <property type="entry name" value="RIBONUCLEASE VAPC2"/>
    <property type="match status" value="1"/>
</dbReference>
<keyword evidence="2" id="KW-1277">Toxin-antitoxin system</keyword>
<dbReference type="SUPFAM" id="SSF88723">
    <property type="entry name" value="PIN domain-like"/>
    <property type="match status" value="1"/>
</dbReference>
<dbReference type="GO" id="GO:0016787">
    <property type="term" value="F:hydrolase activity"/>
    <property type="evidence" value="ECO:0007669"/>
    <property type="project" value="UniProtKB-KW"/>
</dbReference>
<feature type="domain" description="PIN" evidence="8">
    <location>
        <begin position="6"/>
        <end position="116"/>
    </location>
</feature>
<keyword evidence="4" id="KW-0479">Metal-binding</keyword>
<evidence type="ECO:0000313" key="9">
    <source>
        <dbReference type="EMBL" id="MQM25695.1"/>
    </source>
</evidence>
<evidence type="ECO:0000259" key="8">
    <source>
        <dbReference type="Pfam" id="PF01850"/>
    </source>
</evidence>
<dbReference type="GO" id="GO:0004518">
    <property type="term" value="F:nuclease activity"/>
    <property type="evidence" value="ECO:0007669"/>
    <property type="project" value="UniProtKB-KW"/>
</dbReference>
<dbReference type="RefSeq" id="WP_322633087.1">
    <property type="nucleotide sequence ID" value="NZ_WIAO01000008.1"/>
</dbReference>
<comment type="similarity">
    <text evidence="7">Belongs to the PINc/VapC protein family.</text>
</comment>